<dbReference type="InterPro" id="IPR011141">
    <property type="entry name" value="Polyketide_synthase_type-III"/>
</dbReference>
<dbReference type="InterPro" id="IPR012328">
    <property type="entry name" value="Chalcone/stilbene_synt_C"/>
</dbReference>
<feature type="compositionally biased region" description="Basic and acidic residues" evidence="5">
    <location>
        <begin position="205"/>
        <end position="217"/>
    </location>
</feature>
<evidence type="ECO:0000313" key="9">
    <source>
        <dbReference type="EMBL" id="OAE20841.1"/>
    </source>
</evidence>
<evidence type="ECO:0000256" key="5">
    <source>
        <dbReference type="SAM" id="MobiDB-lite"/>
    </source>
</evidence>
<comment type="caution">
    <text evidence="9">The sequence shown here is derived from an EMBL/GenBank/DDBJ whole genome shotgun (WGS) entry which is preliminary data.</text>
</comment>
<dbReference type="Gene3D" id="3.40.47.10">
    <property type="match status" value="2"/>
</dbReference>
<sequence>MSPEQLEVKCVADEAWYNADVEILDDGILVRYDGFNEDDEVWDIAYLRKHAGNVQDVIRLSSSQLQDEQCLSIKEGMVVCARAVLENNDDDDDDEEDGEKEEEVKYFDARIVNVARNPHTFDDEEERCTCVFEAYWITGPHKKKFANPYNSVFFTCEDICLLNNGHVESHPVVQKLLHLVGISSQVLSDQSEKSHPRSSLTGPSRSREVSSNEDRPLASEQSGNPDFHVKIAESVLIKEASTTAERETSCGGISEQSRKSASAFTAAGIEAEGESDQEDNISVISISSDDFSTSAPSWAESGDTQSVELKVGPVPEQTVKIEGKNVDEKASRPTVAIPPYWRRAAAQLNAAQLKSSFLGSGKFLSSAPREALMAAYRHQRATGPATVLAIGKANPPTAFPQSEYPDFFFDITNCNDKTALKAKFARICKNSGINKRYFHCTAEILRANPCMCTYKEASLNVRQDIAIREVPRLAEKAAIKALEEWGQPRRQITHMVFATTSGVNMPGADLTLTRMLGLNPNVTRTMLYQQGCFGGATVMRVAKDLAENNKGARVLAVVSELTCVTFRAPHEEHLDNLVGSAIFGDGAAALVVGSDPVPELEKPQFEIHWSGETVLPESDGAIEGRLTEAGLIFHLLKDVPGLISRNTLPIFNKALEVAGSPSWNDIFWCVHPGGRAILDEVEKTLNLKVEKMMATREVLFDYGNMSGASVLFVLDQLRKRSAAMNACNTGEGCEWGLVVAFGPGLTVEVSVLKAIPTNSA</sequence>
<dbReference type="GO" id="GO:0003682">
    <property type="term" value="F:chromatin binding"/>
    <property type="evidence" value="ECO:0007669"/>
    <property type="project" value="InterPro"/>
</dbReference>
<dbReference type="Pfam" id="PF16719">
    <property type="entry name" value="SAWADEE"/>
    <property type="match status" value="1"/>
</dbReference>
<protein>
    <recommendedName>
        <fullName evidence="11">Chalcone synthase</fullName>
    </recommendedName>
</protein>
<dbReference type="PANTHER" id="PTHR11877:SF14">
    <property type="entry name" value="CHALCONE SYNTHASE"/>
    <property type="match status" value="1"/>
</dbReference>
<comment type="similarity">
    <text evidence="1 4">Belongs to the thiolase-like superfamily. Chalcone/stilbene synthases family.</text>
</comment>
<dbReference type="GO" id="GO:0030639">
    <property type="term" value="P:polyketide biosynthetic process"/>
    <property type="evidence" value="ECO:0007669"/>
    <property type="project" value="TreeGrafter"/>
</dbReference>
<evidence type="ECO:0000256" key="1">
    <source>
        <dbReference type="ARBA" id="ARBA00005531"/>
    </source>
</evidence>
<feature type="domain" description="Chalcone/stilbene synthase C-terminal" evidence="7">
    <location>
        <begin position="606"/>
        <end position="756"/>
    </location>
</feature>
<keyword evidence="3 4" id="KW-0012">Acyltransferase</keyword>
<dbReference type="EMBL" id="LVLJ01003580">
    <property type="protein sequence ID" value="OAE20841.1"/>
    <property type="molecule type" value="Genomic_DNA"/>
</dbReference>
<dbReference type="Proteomes" id="UP000077202">
    <property type="component" value="Unassembled WGS sequence"/>
</dbReference>
<dbReference type="Pfam" id="PF00195">
    <property type="entry name" value="Chal_sti_synt_N"/>
    <property type="match status" value="1"/>
</dbReference>
<dbReference type="SUPFAM" id="SSF53901">
    <property type="entry name" value="Thiolase-like"/>
    <property type="match status" value="2"/>
</dbReference>
<dbReference type="FunFam" id="3.40.47.10:FF:000025">
    <property type="entry name" value="Chalcone synthase 2"/>
    <property type="match status" value="1"/>
</dbReference>
<evidence type="ECO:0000256" key="3">
    <source>
        <dbReference type="ARBA" id="ARBA00023315"/>
    </source>
</evidence>
<dbReference type="InterPro" id="IPR016039">
    <property type="entry name" value="Thiolase-like"/>
</dbReference>
<feature type="domain" description="SAWADEE" evidence="8">
    <location>
        <begin position="5"/>
        <end position="144"/>
    </location>
</feature>
<dbReference type="PANTHER" id="PTHR11877">
    <property type="entry name" value="HYDROXYMETHYLGLUTARYL-COA SYNTHASE"/>
    <property type="match status" value="1"/>
</dbReference>
<keyword evidence="2 4" id="KW-0808">Transferase</keyword>
<keyword evidence="10" id="KW-1185">Reference proteome</keyword>
<gene>
    <name evidence="9" type="ORF">AXG93_2964s1180</name>
</gene>
<dbReference type="InterPro" id="IPR001099">
    <property type="entry name" value="Chalcone/stilbene_synt_N"/>
</dbReference>
<dbReference type="Pfam" id="PF02797">
    <property type="entry name" value="Chal_sti_synt_C"/>
    <property type="match status" value="1"/>
</dbReference>
<dbReference type="FunFam" id="3.40.47.10:FF:000014">
    <property type="entry name" value="Chalcone synthase 1"/>
    <property type="match status" value="1"/>
</dbReference>
<evidence type="ECO:0000256" key="4">
    <source>
        <dbReference type="RuleBase" id="RU003633"/>
    </source>
</evidence>
<dbReference type="GO" id="GO:0016747">
    <property type="term" value="F:acyltransferase activity, transferring groups other than amino-acyl groups"/>
    <property type="evidence" value="ECO:0007669"/>
    <property type="project" value="InterPro"/>
</dbReference>
<dbReference type="AlphaFoldDB" id="A0A176VKK6"/>
<organism evidence="9 10">
    <name type="scientific">Marchantia polymorpha subsp. ruderalis</name>
    <dbReference type="NCBI Taxonomy" id="1480154"/>
    <lineage>
        <taxon>Eukaryota</taxon>
        <taxon>Viridiplantae</taxon>
        <taxon>Streptophyta</taxon>
        <taxon>Embryophyta</taxon>
        <taxon>Marchantiophyta</taxon>
        <taxon>Marchantiopsida</taxon>
        <taxon>Marchantiidae</taxon>
        <taxon>Marchantiales</taxon>
        <taxon>Marchantiaceae</taxon>
        <taxon>Marchantia</taxon>
    </lineage>
</organism>
<proteinExistence type="inferred from homology"/>
<feature type="region of interest" description="Disordered" evidence="5">
    <location>
        <begin position="187"/>
        <end position="224"/>
    </location>
</feature>
<name>A0A176VKK6_MARPO</name>
<evidence type="ECO:0000259" key="6">
    <source>
        <dbReference type="Pfam" id="PF00195"/>
    </source>
</evidence>
<reference evidence="9" key="1">
    <citation type="submission" date="2016-03" db="EMBL/GenBank/DDBJ databases">
        <title>Mechanisms controlling the formation of the plant cell surface in tip-growing cells are functionally conserved among land plants.</title>
        <authorList>
            <person name="Honkanen S."/>
            <person name="Jones V.A."/>
            <person name="Morieri G."/>
            <person name="Champion C."/>
            <person name="Hetherington A.J."/>
            <person name="Kelly S."/>
            <person name="Saint-Marcoux D."/>
            <person name="Proust H."/>
            <person name="Prescott H."/>
            <person name="Dolan L."/>
        </authorList>
    </citation>
    <scope>NUCLEOTIDE SEQUENCE [LARGE SCALE GENOMIC DNA]</scope>
    <source>
        <tissue evidence="9">Whole gametophyte</tissue>
    </source>
</reference>
<dbReference type="CDD" id="cd00831">
    <property type="entry name" value="CHS_like"/>
    <property type="match status" value="1"/>
</dbReference>
<evidence type="ECO:0008006" key="11">
    <source>
        <dbReference type="Google" id="ProtNLM"/>
    </source>
</evidence>
<evidence type="ECO:0000313" key="10">
    <source>
        <dbReference type="Proteomes" id="UP000077202"/>
    </source>
</evidence>
<evidence type="ECO:0000259" key="8">
    <source>
        <dbReference type="Pfam" id="PF16719"/>
    </source>
</evidence>
<dbReference type="InterPro" id="IPR032001">
    <property type="entry name" value="SAWADEE_dom"/>
</dbReference>
<accession>A0A176VKK6</accession>
<feature type="domain" description="Chalcone/stilbene synthase N-terminal" evidence="6">
    <location>
        <begin position="377"/>
        <end position="596"/>
    </location>
</feature>
<evidence type="ECO:0000256" key="2">
    <source>
        <dbReference type="ARBA" id="ARBA00022679"/>
    </source>
</evidence>
<evidence type="ECO:0000259" key="7">
    <source>
        <dbReference type="Pfam" id="PF02797"/>
    </source>
</evidence>